<dbReference type="OrthoDB" id="426718at2759"/>
<dbReference type="GeneID" id="25313389"/>
<reference evidence="1 2" key="1">
    <citation type="submission" date="2015-04" db="EMBL/GenBank/DDBJ databases">
        <authorList>
            <person name="Heijne W.H."/>
            <person name="Fedorova N.D."/>
            <person name="Nierman W.C."/>
            <person name="Vollebregt A.W."/>
            <person name="Zhao Z."/>
            <person name="Wu L."/>
            <person name="Kumar M."/>
            <person name="Stam H."/>
            <person name="van den Berg M.A."/>
            <person name="Pel H.J."/>
        </authorList>
    </citation>
    <scope>NUCLEOTIDE SEQUENCE [LARGE SCALE GENOMIC DNA]</scope>
    <source>
        <strain evidence="1 2">CBS 393.64</strain>
    </source>
</reference>
<gene>
    <name evidence="1" type="ORF">T310_1037</name>
</gene>
<organism evidence="1 2">
    <name type="scientific">Rasamsonia emersonii (strain ATCC 16479 / CBS 393.64 / IMI 116815)</name>
    <dbReference type="NCBI Taxonomy" id="1408163"/>
    <lineage>
        <taxon>Eukaryota</taxon>
        <taxon>Fungi</taxon>
        <taxon>Dikarya</taxon>
        <taxon>Ascomycota</taxon>
        <taxon>Pezizomycotina</taxon>
        <taxon>Eurotiomycetes</taxon>
        <taxon>Eurotiomycetidae</taxon>
        <taxon>Eurotiales</taxon>
        <taxon>Trichocomaceae</taxon>
        <taxon>Rasamsonia</taxon>
    </lineage>
</organism>
<accession>A0A0F4Z338</accession>
<sequence>MLLPRRTLPLLGLATFGFFLLLTWRSITQGERWRNIPQAVGMGEVVDGKSSHRQDSAKAMPSFTVNMSVQEDRPTKYPYGPRPQFVPGKPKPPGSTYSKMIVCPRTQSESTDWIAEELPDWEAAVYVVDDPTAPLHPPKNKGHEVMVYLTFIIDNYDNLPDIVVFMHSHRYAWHNEEILDFDAAEMLRRLSPERVYREGFMNMRCIWAPGCPDWMHPGALEEDVNKQEETMLARSWGEIFPELPIPKVLAQPCCAQFAVSRDRILAIPKSRYIFYRDWLLHTELSDYISGRVWEYLWHVIFTGQDVYCPKEHVCFCDGFGLCFGGEEELSYFFGTRFQLRDLEEELKQWQENSRKIEEAKMLGKLDELSDVTIPEVGKDAILVSQIEEKYAILGRLKAEAIERGMDPRNRAKEAGRPWKEGDGF</sequence>
<dbReference type="AlphaFoldDB" id="A0A0F4Z338"/>
<dbReference type="Proteomes" id="UP000053958">
    <property type="component" value="Unassembled WGS sequence"/>
</dbReference>
<dbReference type="InterPro" id="IPR021838">
    <property type="entry name" value="DUF3431"/>
</dbReference>
<protein>
    <submittedName>
        <fullName evidence="1">Uncharacterized protein</fullName>
    </submittedName>
</protein>
<dbReference type="Pfam" id="PF11913">
    <property type="entry name" value="DUF3431"/>
    <property type="match status" value="1"/>
</dbReference>
<dbReference type="STRING" id="1408163.A0A0F4Z338"/>
<comment type="caution">
    <text evidence="1">The sequence shown here is derived from an EMBL/GenBank/DDBJ whole genome shotgun (WGS) entry which is preliminary data.</text>
</comment>
<name>A0A0F4Z338_RASE3</name>
<dbReference type="RefSeq" id="XP_013331534.1">
    <property type="nucleotide sequence ID" value="XM_013476080.1"/>
</dbReference>
<evidence type="ECO:0000313" key="1">
    <source>
        <dbReference type="EMBL" id="KKA24922.1"/>
    </source>
</evidence>
<dbReference type="EMBL" id="LASV01000042">
    <property type="protein sequence ID" value="KKA24922.1"/>
    <property type="molecule type" value="Genomic_DNA"/>
</dbReference>
<keyword evidence="2" id="KW-1185">Reference proteome</keyword>
<evidence type="ECO:0000313" key="2">
    <source>
        <dbReference type="Proteomes" id="UP000053958"/>
    </source>
</evidence>
<dbReference type="PANTHER" id="PTHR37490:SF3">
    <property type="entry name" value="DUF3431 DOMAIN CONTAINING PROTEIN"/>
    <property type="match status" value="1"/>
</dbReference>
<proteinExistence type="predicted"/>
<dbReference type="PANTHER" id="PTHR37490">
    <property type="entry name" value="EXPRESSED PROTEIN"/>
    <property type="match status" value="1"/>
</dbReference>